<dbReference type="EMBL" id="CAJNOH010001514">
    <property type="protein sequence ID" value="CAF1225717.1"/>
    <property type="molecule type" value="Genomic_DNA"/>
</dbReference>
<dbReference type="SUPFAM" id="SSF57903">
    <property type="entry name" value="FYVE/PHD zinc finger"/>
    <property type="match status" value="1"/>
</dbReference>
<dbReference type="PROSITE" id="PS50178">
    <property type="entry name" value="ZF_FYVE"/>
    <property type="match status" value="1"/>
</dbReference>
<dbReference type="PANTHER" id="PTHR45729">
    <property type="entry name" value="RABPHILIN, ISOFORM A"/>
    <property type="match status" value="1"/>
</dbReference>
<dbReference type="Pfam" id="PF02318">
    <property type="entry name" value="FYVE_2"/>
    <property type="match status" value="1"/>
</dbReference>
<dbReference type="Gene3D" id="2.60.40.150">
    <property type="entry name" value="C2 domain"/>
    <property type="match status" value="2"/>
</dbReference>
<evidence type="ECO:0000259" key="7">
    <source>
        <dbReference type="PROSITE" id="PS50916"/>
    </source>
</evidence>
<gene>
    <name evidence="9" type="ORF">JXQ802_LOCUS40722</name>
    <name evidence="8" type="ORF">PYM288_LOCUS26117</name>
</gene>
<comment type="caution">
    <text evidence="9">The sequence shown here is derived from an EMBL/GenBank/DDBJ whole genome shotgun (WGS) entry which is preliminary data.</text>
</comment>
<dbReference type="SUPFAM" id="SSF49562">
    <property type="entry name" value="C2 domain (Calcium/lipid-binding domain, CaLB)"/>
    <property type="match status" value="2"/>
</dbReference>
<dbReference type="PROSITE" id="PS50916">
    <property type="entry name" value="RABBD"/>
    <property type="match status" value="1"/>
</dbReference>
<dbReference type="GO" id="GO:0098793">
    <property type="term" value="C:presynapse"/>
    <property type="evidence" value="ECO:0007669"/>
    <property type="project" value="GOC"/>
</dbReference>
<dbReference type="EMBL" id="CAJNOL010002497">
    <property type="protein sequence ID" value="CAF1506229.1"/>
    <property type="molecule type" value="Genomic_DNA"/>
</dbReference>
<proteinExistence type="predicted"/>
<dbReference type="InterPro" id="IPR017455">
    <property type="entry name" value="Znf_FYVE-rel"/>
</dbReference>
<dbReference type="GO" id="GO:0006887">
    <property type="term" value="P:exocytosis"/>
    <property type="evidence" value="ECO:0007669"/>
    <property type="project" value="TreeGrafter"/>
</dbReference>
<dbReference type="GO" id="GO:0017158">
    <property type="term" value="P:regulation of calcium ion-dependent exocytosis"/>
    <property type="evidence" value="ECO:0007669"/>
    <property type="project" value="TreeGrafter"/>
</dbReference>
<dbReference type="GO" id="GO:0008270">
    <property type="term" value="F:zinc ion binding"/>
    <property type="evidence" value="ECO:0007669"/>
    <property type="project" value="UniProtKB-KW"/>
</dbReference>
<accession>A0A815TJ97</accession>
<dbReference type="Proteomes" id="UP000663870">
    <property type="component" value="Unassembled WGS sequence"/>
</dbReference>
<dbReference type="InterPro" id="IPR010911">
    <property type="entry name" value="Rab_BD"/>
</dbReference>
<dbReference type="InterPro" id="IPR011011">
    <property type="entry name" value="Znf_FYVE_PHD"/>
</dbReference>
<keyword evidence="10" id="KW-1185">Reference proteome</keyword>
<dbReference type="Proteomes" id="UP000663854">
    <property type="component" value="Unassembled WGS sequence"/>
</dbReference>
<evidence type="ECO:0000256" key="3">
    <source>
        <dbReference type="ARBA" id="ARBA00022833"/>
    </source>
</evidence>
<dbReference type="InterPro" id="IPR043566">
    <property type="entry name" value="Rabphilin/DOC2/Noc2"/>
</dbReference>
<dbReference type="GO" id="GO:0031267">
    <property type="term" value="F:small GTPase binding"/>
    <property type="evidence" value="ECO:0007669"/>
    <property type="project" value="InterPro"/>
</dbReference>
<protein>
    <recommendedName>
        <fullName evidence="11">C2 domain-containing protein</fullName>
    </recommendedName>
</protein>
<dbReference type="AlphaFoldDB" id="A0A815TJ97"/>
<reference evidence="9" key="1">
    <citation type="submission" date="2021-02" db="EMBL/GenBank/DDBJ databases">
        <authorList>
            <person name="Nowell W R."/>
        </authorList>
    </citation>
    <scope>NUCLEOTIDE SEQUENCE</scope>
</reference>
<evidence type="ECO:0008006" key="11">
    <source>
        <dbReference type="Google" id="ProtNLM"/>
    </source>
</evidence>
<organism evidence="9 10">
    <name type="scientific">Rotaria sordida</name>
    <dbReference type="NCBI Taxonomy" id="392033"/>
    <lineage>
        <taxon>Eukaryota</taxon>
        <taxon>Metazoa</taxon>
        <taxon>Spiralia</taxon>
        <taxon>Gnathifera</taxon>
        <taxon>Rotifera</taxon>
        <taxon>Eurotatoria</taxon>
        <taxon>Bdelloidea</taxon>
        <taxon>Philodinida</taxon>
        <taxon>Philodinidae</taxon>
        <taxon>Rotaria</taxon>
    </lineage>
</organism>
<feature type="domain" description="C2" evidence="5">
    <location>
        <begin position="281"/>
        <end position="405"/>
    </location>
</feature>
<dbReference type="Gene3D" id="3.30.40.10">
    <property type="entry name" value="Zinc/RING finger domain, C3HC4 (zinc finger)"/>
    <property type="match status" value="1"/>
</dbReference>
<feature type="domain" description="FYVE-type" evidence="6">
    <location>
        <begin position="92"/>
        <end position="148"/>
    </location>
</feature>
<evidence type="ECO:0000259" key="6">
    <source>
        <dbReference type="PROSITE" id="PS50178"/>
    </source>
</evidence>
<dbReference type="PROSITE" id="PS50004">
    <property type="entry name" value="C2"/>
    <property type="match status" value="2"/>
</dbReference>
<dbReference type="InterPro" id="IPR035892">
    <property type="entry name" value="C2_domain_sf"/>
</dbReference>
<dbReference type="InterPro" id="IPR013083">
    <property type="entry name" value="Znf_RING/FYVE/PHD"/>
</dbReference>
<dbReference type="GO" id="GO:0061669">
    <property type="term" value="P:spontaneous neurotransmitter secretion"/>
    <property type="evidence" value="ECO:0007669"/>
    <property type="project" value="TreeGrafter"/>
</dbReference>
<name>A0A815TJ97_9BILA</name>
<evidence type="ECO:0000313" key="8">
    <source>
        <dbReference type="EMBL" id="CAF1225717.1"/>
    </source>
</evidence>
<dbReference type="PANTHER" id="PTHR45729:SF6">
    <property type="entry name" value="RABPHILIN, ISOFORM A"/>
    <property type="match status" value="1"/>
</dbReference>
<evidence type="ECO:0000256" key="2">
    <source>
        <dbReference type="ARBA" id="ARBA00022771"/>
    </source>
</evidence>
<feature type="domain" description="C2" evidence="5">
    <location>
        <begin position="420"/>
        <end position="526"/>
    </location>
</feature>
<dbReference type="GO" id="GO:0006886">
    <property type="term" value="P:intracellular protein transport"/>
    <property type="evidence" value="ECO:0007669"/>
    <property type="project" value="InterPro"/>
</dbReference>
<keyword evidence="1" id="KW-0479">Metal-binding</keyword>
<dbReference type="InterPro" id="IPR041282">
    <property type="entry name" value="FYVE_2"/>
</dbReference>
<dbReference type="InterPro" id="IPR000008">
    <property type="entry name" value="C2_dom"/>
</dbReference>
<evidence type="ECO:0000259" key="5">
    <source>
        <dbReference type="PROSITE" id="PS50004"/>
    </source>
</evidence>
<evidence type="ECO:0000313" key="9">
    <source>
        <dbReference type="EMBL" id="CAF1506229.1"/>
    </source>
</evidence>
<evidence type="ECO:0000313" key="10">
    <source>
        <dbReference type="Proteomes" id="UP000663870"/>
    </source>
</evidence>
<evidence type="ECO:0000256" key="1">
    <source>
        <dbReference type="ARBA" id="ARBA00022723"/>
    </source>
</evidence>
<keyword evidence="3" id="KW-0862">Zinc</keyword>
<keyword evidence="2 4" id="KW-0863">Zinc-finger</keyword>
<sequence>MINDRFVCPNDRRLELRSKINFGWSYYTNILSLNRQLNSNISNNLNQKSLTNQEIEHIDNVLKRNQYIQYIEQERIRKLIDRLDKMKKNATGNGLSQCLLCSNKRGILSRSFFSCANCQKLVCDNCSIQTNFNQNIVSLCNICSENRQLWKKSAAWFFHSLPKPSNVTFDINSSLSFQSSQYIRTSDAQSISDQSSSDNDSITDRFNKKLISNNKSLNQFKQLNDNQDEINKCDDDDKRIYSFKTNKLTSKEDSIDAYLSKCELVRSSKDSYIRLSPINEDCGFGRLDFEIVWKQSEYKLIIRLLRLDKLRSNNQNQYSYIYLKLDLLPAMHKSTELESGMIGKRINGDIDETLVYDDVSLDDINYKSVKFLVYDKDSSVNHFLGEYRFKLSTIQSDQYQIYSVYLQNKTDCENDEDINERGKILISLMYSNETSNFHVKIKRACYLLPIDIDRKSNPYCRLCLFSSDHLSNKLNFKTDIKKQTLNPQFNQEFIYKDIQLKKLIKKTLQITVYDKDFGKKYNFIGN</sequence>
<feature type="domain" description="RabBD" evidence="7">
    <location>
        <begin position="44"/>
        <end position="160"/>
    </location>
</feature>
<dbReference type="SMART" id="SM00239">
    <property type="entry name" value="C2"/>
    <property type="match status" value="2"/>
</dbReference>
<dbReference type="Pfam" id="PF00168">
    <property type="entry name" value="C2"/>
    <property type="match status" value="2"/>
</dbReference>
<evidence type="ECO:0000256" key="4">
    <source>
        <dbReference type="PROSITE-ProRule" id="PRU00091"/>
    </source>
</evidence>